<feature type="transmembrane region" description="Helical" evidence="1">
    <location>
        <begin position="68"/>
        <end position="87"/>
    </location>
</feature>
<dbReference type="HOGENOM" id="CLU_1840165_0_0_1"/>
<dbReference type="eggNOG" id="KOG2504">
    <property type="taxonomic scope" value="Eukaryota"/>
</dbReference>
<evidence type="ECO:0000313" key="2">
    <source>
        <dbReference type="EMBL" id="EDO48450.1"/>
    </source>
</evidence>
<keyword evidence="1" id="KW-0812">Transmembrane</keyword>
<protein>
    <recommendedName>
        <fullName evidence="4">Major facilitator superfamily (MFS) profile domain-containing protein</fullName>
    </recommendedName>
</protein>
<dbReference type="InterPro" id="IPR011701">
    <property type="entry name" value="MFS"/>
</dbReference>
<dbReference type="Pfam" id="PF07690">
    <property type="entry name" value="MFS_1"/>
    <property type="match status" value="1"/>
</dbReference>
<dbReference type="EMBL" id="DS469513">
    <property type="protein sequence ID" value="EDO48450.1"/>
    <property type="molecule type" value="Genomic_DNA"/>
</dbReference>
<keyword evidence="1" id="KW-1133">Transmembrane helix</keyword>
<accession>A7RIS4</accession>
<dbReference type="SUPFAM" id="SSF103473">
    <property type="entry name" value="MFS general substrate transporter"/>
    <property type="match status" value="1"/>
</dbReference>
<dbReference type="GO" id="GO:0005886">
    <property type="term" value="C:plasma membrane"/>
    <property type="evidence" value="ECO:0000318"/>
    <property type="project" value="GO_Central"/>
</dbReference>
<organism evidence="2 3">
    <name type="scientific">Nematostella vectensis</name>
    <name type="common">Starlet sea anemone</name>
    <dbReference type="NCBI Taxonomy" id="45351"/>
    <lineage>
        <taxon>Eukaryota</taxon>
        <taxon>Metazoa</taxon>
        <taxon>Cnidaria</taxon>
        <taxon>Anthozoa</taxon>
        <taxon>Hexacorallia</taxon>
        <taxon>Actiniaria</taxon>
        <taxon>Edwardsiidae</taxon>
        <taxon>Nematostella</taxon>
    </lineage>
</organism>
<dbReference type="PANTHER" id="PTHR11360">
    <property type="entry name" value="MONOCARBOXYLATE TRANSPORTER"/>
    <property type="match status" value="1"/>
</dbReference>
<evidence type="ECO:0008006" key="4">
    <source>
        <dbReference type="Google" id="ProtNLM"/>
    </source>
</evidence>
<feature type="transmembrane region" description="Helical" evidence="1">
    <location>
        <begin position="40"/>
        <end position="61"/>
    </location>
</feature>
<dbReference type="PANTHER" id="PTHR11360:SF251">
    <property type="entry name" value="MAJOR FACILITATOR SUPERFAMILY (MFS) PROFILE DOMAIN-CONTAINING PROTEIN"/>
    <property type="match status" value="1"/>
</dbReference>
<dbReference type="Proteomes" id="UP000001593">
    <property type="component" value="Unassembled WGS sequence"/>
</dbReference>
<feature type="non-terminal residue" evidence="2">
    <location>
        <position position="1"/>
    </location>
</feature>
<gene>
    <name evidence="2" type="ORF">NEMVEDRAFT_v1g83078</name>
</gene>
<evidence type="ECO:0000313" key="3">
    <source>
        <dbReference type="Proteomes" id="UP000001593"/>
    </source>
</evidence>
<evidence type="ECO:0000256" key="1">
    <source>
        <dbReference type="SAM" id="Phobius"/>
    </source>
</evidence>
<dbReference type="OrthoDB" id="5965490at2759"/>
<dbReference type="Gene3D" id="1.20.1250.20">
    <property type="entry name" value="MFS general substrate transporter like domains"/>
    <property type="match status" value="1"/>
</dbReference>
<keyword evidence="1" id="KW-0472">Membrane</keyword>
<dbReference type="InterPro" id="IPR036259">
    <property type="entry name" value="MFS_trans_sf"/>
</dbReference>
<proteinExistence type="predicted"/>
<dbReference type="PhylomeDB" id="A7RIS4"/>
<dbReference type="InterPro" id="IPR050327">
    <property type="entry name" value="Proton-linked_MCT"/>
</dbReference>
<dbReference type="KEGG" id="nve:5520699"/>
<keyword evidence="3" id="KW-1185">Reference proteome</keyword>
<name>A7RIS4_NEMVE</name>
<dbReference type="OMA" id="WIVCCSS"/>
<dbReference type="InParanoid" id="A7RIS4"/>
<reference evidence="2 3" key="1">
    <citation type="journal article" date="2007" name="Science">
        <title>Sea anemone genome reveals ancestral eumetazoan gene repertoire and genomic organization.</title>
        <authorList>
            <person name="Putnam N.H."/>
            <person name="Srivastava M."/>
            <person name="Hellsten U."/>
            <person name="Dirks B."/>
            <person name="Chapman J."/>
            <person name="Salamov A."/>
            <person name="Terry A."/>
            <person name="Shapiro H."/>
            <person name="Lindquist E."/>
            <person name="Kapitonov V.V."/>
            <person name="Jurka J."/>
            <person name="Genikhovich G."/>
            <person name="Grigoriev I.V."/>
            <person name="Lucas S.M."/>
            <person name="Steele R.E."/>
            <person name="Finnerty J.R."/>
            <person name="Technau U."/>
            <person name="Martindale M.Q."/>
            <person name="Rokhsar D.S."/>
        </authorList>
    </citation>
    <scope>NUCLEOTIDE SEQUENCE [LARGE SCALE GENOMIC DNA]</scope>
    <source>
        <strain evidence="3">CH2 X CH6</strain>
    </source>
</reference>
<sequence>WIVCCSSAVCVALATGVTFSYGVLLPVFMDYFKENSEKTAWVGSLAICSTFLFGSVAGMIVQKFGCRLTCVIGGLSCAIGLGVSSLVDKMDYLFGSYSLLFGFGCSCLFNSSFVVVTRYFDRYLSLATGLVTAGQSKYKCIIPVNLAYV</sequence>
<dbReference type="AlphaFoldDB" id="A7RIS4"/>
<feature type="transmembrane region" description="Helical" evidence="1">
    <location>
        <begin position="99"/>
        <end position="120"/>
    </location>
</feature>
<dbReference type="GO" id="GO:0022857">
    <property type="term" value="F:transmembrane transporter activity"/>
    <property type="evidence" value="ECO:0000318"/>
    <property type="project" value="GO_Central"/>
</dbReference>